<dbReference type="AlphaFoldDB" id="A0A815UDL7"/>
<sequence length="515" mass="57270">MSADDVAQRMPEQITIGTSGFTPAGYPKVIPGAYAQRIQNSKNPENFSINLYTGASTGDELDGVLARTGRMKLRIPYQSHPDLRKLINKGKLNFIDMHLSHVGRYIREGIFPSIDVAIVEACDVTSDGRIYLTNSSGMSGTYLSLAKDIYIELNEAHPLDMKGLHDIYLPELHTGRPINIDYVDDRIGTPYVRVNPERIKGIVLTNKFDSSKGFKEPDEASFKIANHILDFILHEVEHGRIPKGLLPFQSGVGNVANAVLACIAKDNRFKSIEMYTEVIQDSIFDLLDSGKLRFASTTALTFSPEGQTRFFKELNELKSKFILRPMEISNNPEVIRRMGLITMNTALEADIYGNVNSTHVLGSSMMNGIGGSGDFTRNAYISIFMAPSVAKGGKISAFVPMVSHVDHNEHSVQIMVSEQGLADLRAKSPKERAGIIIDKCVHPTYKDLLKDYVRDAQRNSFAQHTPHDLKQALSWHVRLQETGSMHPDHQETKQPTSKDTEKAAKKMDQTAAPKK</sequence>
<dbReference type="InterPro" id="IPR046433">
    <property type="entry name" value="ActCoA_hydro"/>
</dbReference>
<dbReference type="InterPro" id="IPR037171">
    <property type="entry name" value="NagB/RpiA_transferase-like"/>
</dbReference>
<evidence type="ECO:0000256" key="3">
    <source>
        <dbReference type="ARBA" id="ARBA00011920"/>
    </source>
</evidence>
<dbReference type="Gene3D" id="3.40.1080.20">
    <property type="entry name" value="Acetyl-CoA hydrolase/transferase C-terminal domain"/>
    <property type="match status" value="1"/>
</dbReference>
<feature type="domain" description="Acetyl-CoA hydrolase/transferase N-terminal" evidence="7">
    <location>
        <begin position="3"/>
        <end position="163"/>
    </location>
</feature>
<dbReference type="Pfam" id="PF13336">
    <property type="entry name" value="AcetylCoA_hyd_C"/>
    <property type="match status" value="1"/>
</dbReference>
<dbReference type="OrthoDB" id="10250396at2759"/>
<dbReference type="FunFam" id="3.40.1080.20:FF:000001">
    <property type="entry name" value="Acetyl-CoA hydrolase Ach1"/>
    <property type="match status" value="1"/>
</dbReference>
<dbReference type="Pfam" id="PF02550">
    <property type="entry name" value="AcetylCoA_hydro"/>
    <property type="match status" value="1"/>
</dbReference>
<feature type="region of interest" description="Disordered" evidence="6">
    <location>
        <begin position="484"/>
        <end position="515"/>
    </location>
</feature>
<evidence type="ECO:0000256" key="4">
    <source>
        <dbReference type="ARBA" id="ARBA00017958"/>
    </source>
</evidence>
<dbReference type="Gene3D" id="3.40.1080.10">
    <property type="entry name" value="Glutaconate Coenzyme A-transferase"/>
    <property type="match status" value="1"/>
</dbReference>
<comment type="catalytic activity">
    <reaction evidence="1">
        <text>acetyl-CoA + H2O = acetate + CoA + H(+)</text>
        <dbReference type="Rhea" id="RHEA:20289"/>
        <dbReference type="ChEBI" id="CHEBI:15377"/>
        <dbReference type="ChEBI" id="CHEBI:15378"/>
        <dbReference type="ChEBI" id="CHEBI:30089"/>
        <dbReference type="ChEBI" id="CHEBI:57287"/>
        <dbReference type="ChEBI" id="CHEBI:57288"/>
        <dbReference type="EC" id="3.1.2.1"/>
    </reaction>
</comment>
<dbReference type="InterPro" id="IPR038460">
    <property type="entry name" value="AcetylCoA_hyd_C_sf"/>
</dbReference>
<comment type="similarity">
    <text evidence="2">Belongs to the acetyl-CoA hydrolase/transferase family.</text>
</comment>
<comment type="caution">
    <text evidence="9">The sequence shown here is derived from an EMBL/GenBank/DDBJ whole genome shotgun (WGS) entry which is preliminary data.</text>
</comment>
<dbReference type="GO" id="GO:0003986">
    <property type="term" value="F:acetyl-CoA hydrolase activity"/>
    <property type="evidence" value="ECO:0007669"/>
    <property type="project" value="UniProtKB-EC"/>
</dbReference>
<dbReference type="InterPro" id="IPR017821">
    <property type="entry name" value="Succinate_CoA_transferase"/>
</dbReference>
<evidence type="ECO:0000313" key="10">
    <source>
        <dbReference type="Proteomes" id="UP000663852"/>
    </source>
</evidence>
<dbReference type="PANTHER" id="PTHR43609:SF1">
    <property type="entry name" value="ACETYL-COA HYDROLASE"/>
    <property type="match status" value="1"/>
</dbReference>
<dbReference type="InterPro" id="IPR003702">
    <property type="entry name" value="ActCoA_hydro_N"/>
</dbReference>
<dbReference type="InterPro" id="IPR026888">
    <property type="entry name" value="AcetylCoA_hyd_C"/>
</dbReference>
<gene>
    <name evidence="9" type="ORF">EDS130_LOCUS43705</name>
</gene>
<evidence type="ECO:0000259" key="7">
    <source>
        <dbReference type="Pfam" id="PF02550"/>
    </source>
</evidence>
<dbReference type="EMBL" id="CAJNOJ010000750">
    <property type="protein sequence ID" value="CAF1518360.1"/>
    <property type="molecule type" value="Genomic_DNA"/>
</dbReference>
<dbReference type="Gene3D" id="3.30.750.70">
    <property type="entry name" value="4-hydroxybutyrate coenzyme like domains"/>
    <property type="match status" value="1"/>
</dbReference>
<dbReference type="GO" id="GO:0006084">
    <property type="term" value="P:acetyl-CoA metabolic process"/>
    <property type="evidence" value="ECO:0007669"/>
    <property type="project" value="InterPro"/>
</dbReference>
<name>A0A815UDL7_ADIRI</name>
<evidence type="ECO:0000256" key="6">
    <source>
        <dbReference type="SAM" id="MobiDB-lite"/>
    </source>
</evidence>
<feature type="compositionally biased region" description="Basic and acidic residues" evidence="6">
    <location>
        <begin position="486"/>
        <end position="508"/>
    </location>
</feature>
<evidence type="ECO:0000256" key="5">
    <source>
        <dbReference type="ARBA" id="ARBA00029672"/>
    </source>
</evidence>
<proteinExistence type="inferred from homology"/>
<dbReference type="SUPFAM" id="SSF100950">
    <property type="entry name" value="NagB/RpiA/CoA transferase-like"/>
    <property type="match status" value="2"/>
</dbReference>
<dbReference type="NCBIfam" id="TIGR03458">
    <property type="entry name" value="YgfH_subfam"/>
    <property type="match status" value="1"/>
</dbReference>
<dbReference type="PANTHER" id="PTHR43609">
    <property type="entry name" value="ACETYL-COA HYDROLASE"/>
    <property type="match status" value="1"/>
</dbReference>
<organism evidence="9 10">
    <name type="scientific">Adineta ricciae</name>
    <name type="common">Rotifer</name>
    <dbReference type="NCBI Taxonomy" id="249248"/>
    <lineage>
        <taxon>Eukaryota</taxon>
        <taxon>Metazoa</taxon>
        <taxon>Spiralia</taxon>
        <taxon>Gnathifera</taxon>
        <taxon>Rotifera</taxon>
        <taxon>Eurotatoria</taxon>
        <taxon>Bdelloidea</taxon>
        <taxon>Adinetida</taxon>
        <taxon>Adinetidae</taxon>
        <taxon>Adineta</taxon>
    </lineage>
</organism>
<dbReference type="GO" id="GO:0008775">
    <property type="term" value="F:acetate CoA-transferase activity"/>
    <property type="evidence" value="ECO:0007669"/>
    <property type="project" value="InterPro"/>
</dbReference>
<evidence type="ECO:0000256" key="1">
    <source>
        <dbReference type="ARBA" id="ARBA00001831"/>
    </source>
</evidence>
<feature type="domain" description="Acetyl-CoA hydrolase/transferase C-terminal" evidence="8">
    <location>
        <begin position="306"/>
        <end position="452"/>
    </location>
</feature>
<dbReference type="GO" id="GO:0006083">
    <property type="term" value="P:acetate metabolic process"/>
    <property type="evidence" value="ECO:0007669"/>
    <property type="project" value="InterPro"/>
</dbReference>
<reference evidence="9" key="1">
    <citation type="submission" date="2021-02" db="EMBL/GenBank/DDBJ databases">
        <authorList>
            <person name="Nowell W R."/>
        </authorList>
    </citation>
    <scope>NUCLEOTIDE SEQUENCE</scope>
</reference>
<accession>A0A815UDL7</accession>
<evidence type="ECO:0000256" key="2">
    <source>
        <dbReference type="ARBA" id="ARBA00009632"/>
    </source>
</evidence>
<evidence type="ECO:0000259" key="8">
    <source>
        <dbReference type="Pfam" id="PF13336"/>
    </source>
</evidence>
<dbReference type="Proteomes" id="UP000663852">
    <property type="component" value="Unassembled WGS sequence"/>
</dbReference>
<dbReference type="EC" id="3.1.2.1" evidence="3"/>
<evidence type="ECO:0000313" key="9">
    <source>
        <dbReference type="EMBL" id="CAF1518360.1"/>
    </source>
</evidence>
<protein>
    <recommendedName>
        <fullName evidence="4">Acetyl-CoA hydrolase</fullName>
        <ecNumber evidence="3">3.1.2.1</ecNumber>
    </recommendedName>
    <alternativeName>
        <fullName evidence="5">Acetyl-CoA deacylase</fullName>
    </alternativeName>
</protein>